<reference evidence="1 2" key="1">
    <citation type="submission" date="2021-02" db="EMBL/GenBank/DDBJ databases">
        <title>De Novo genome assembly of isolated myxobacteria.</title>
        <authorList>
            <person name="Stevens D.C."/>
        </authorList>
    </citation>
    <scope>NUCLEOTIDE SEQUENCE [LARGE SCALE GENOMIC DNA]</scope>
    <source>
        <strain evidence="1 2">SCHIC003</strain>
    </source>
</reference>
<proteinExistence type="predicted"/>
<organism evidence="1 2">
    <name type="scientific">Myxococcus landrumensis</name>
    <dbReference type="NCBI Taxonomy" id="2813577"/>
    <lineage>
        <taxon>Bacteria</taxon>
        <taxon>Pseudomonadati</taxon>
        <taxon>Myxococcota</taxon>
        <taxon>Myxococcia</taxon>
        <taxon>Myxococcales</taxon>
        <taxon>Cystobacterineae</taxon>
        <taxon>Myxococcaceae</taxon>
        <taxon>Myxococcus</taxon>
    </lineage>
</organism>
<evidence type="ECO:0000313" key="2">
    <source>
        <dbReference type="Proteomes" id="UP000663090"/>
    </source>
</evidence>
<dbReference type="InterPro" id="IPR018775">
    <property type="entry name" value="RlaP"/>
</dbReference>
<dbReference type="Proteomes" id="UP000663090">
    <property type="component" value="Chromosome"/>
</dbReference>
<dbReference type="PANTHER" id="PTHR34817:SF1">
    <property type="entry name" value="NUCLEOTIDYLTRANSFERASE"/>
    <property type="match status" value="1"/>
</dbReference>
<dbReference type="PANTHER" id="PTHR34817">
    <property type="entry name" value="NUCLEOTIDYLTRANSFERASE"/>
    <property type="match status" value="1"/>
</dbReference>
<protein>
    <submittedName>
        <fullName evidence="1">Nucleotidyltransferase domain-containing protein</fullName>
    </submittedName>
</protein>
<dbReference type="EMBL" id="CP071091">
    <property type="protein sequence ID" value="QSQ16910.1"/>
    <property type="molecule type" value="Genomic_DNA"/>
</dbReference>
<dbReference type="RefSeq" id="WP_206718546.1">
    <property type="nucleotide sequence ID" value="NZ_CP071091.1"/>
</dbReference>
<gene>
    <name evidence="1" type="ORF">JY572_13025</name>
</gene>
<keyword evidence="2" id="KW-1185">Reference proteome</keyword>
<name>A0ABX7NDP2_9BACT</name>
<dbReference type="Pfam" id="PF10127">
    <property type="entry name" value="RlaP"/>
    <property type="match status" value="1"/>
</dbReference>
<evidence type="ECO:0000313" key="1">
    <source>
        <dbReference type="EMBL" id="QSQ16910.1"/>
    </source>
</evidence>
<accession>A0ABX7NDP2</accession>
<sequence length="263" mass="29244">MKGTLKEHEQRVADRVLDEESAKREHLVVALSGAHAYGFPSPDSDLDLKSIHVAPTALLLGLQPRQLNAERLQVVDGVEVDYSSNELQPVLQGLLQGNGNYLERLVGAIPVRVSPELAPLQPLVRAVMSQRMHRHYRGFAHGQLREWEKSGFRSAKKLLYVLRTTLTGTHLLRTGEVETDVTALLDANGFAEAHELVAQKQRGEKSELPDALSEKWRAEVTRSFEVLDAALGASVLPEEPPSAAVEALEAWMLDLRRRRFDPS</sequence>